<protein>
    <submittedName>
        <fullName evidence="2">Uncharacterized protein</fullName>
    </submittedName>
</protein>
<dbReference type="Proteomes" id="UP000683507">
    <property type="component" value="Chromosome"/>
</dbReference>
<feature type="transmembrane region" description="Helical" evidence="1">
    <location>
        <begin position="46"/>
        <end position="63"/>
    </location>
</feature>
<reference evidence="2" key="1">
    <citation type="submission" date="2021-04" db="EMBL/GenBank/DDBJ databases">
        <authorList>
            <person name="Rodrigo-Torres L."/>
            <person name="Arahal R. D."/>
            <person name="Lucena T."/>
        </authorList>
    </citation>
    <scope>NUCLEOTIDE SEQUENCE</scope>
    <source>
        <strain evidence="2">AS29M-1</strain>
    </source>
</reference>
<evidence type="ECO:0000313" key="3">
    <source>
        <dbReference type="Proteomes" id="UP000683507"/>
    </source>
</evidence>
<keyword evidence="1" id="KW-0472">Membrane</keyword>
<accession>A0A916JL85</accession>
<feature type="transmembrane region" description="Helical" evidence="1">
    <location>
        <begin position="70"/>
        <end position="92"/>
    </location>
</feature>
<evidence type="ECO:0000256" key="1">
    <source>
        <dbReference type="SAM" id="Phobius"/>
    </source>
</evidence>
<dbReference type="EMBL" id="OU015584">
    <property type="protein sequence ID" value="CAG5078462.1"/>
    <property type="molecule type" value="Genomic_DNA"/>
</dbReference>
<proteinExistence type="predicted"/>
<gene>
    <name evidence="2" type="ORF">CRYO30217_00679</name>
</gene>
<keyword evidence="1" id="KW-1133">Transmembrane helix</keyword>
<dbReference type="RefSeq" id="WP_258540908.1">
    <property type="nucleotide sequence ID" value="NZ_OU015584.1"/>
</dbReference>
<keyword evidence="1" id="KW-0812">Transmembrane</keyword>
<organism evidence="2 3">
    <name type="scientific">Parvicella tangerina</name>
    <dbReference type="NCBI Taxonomy" id="2829795"/>
    <lineage>
        <taxon>Bacteria</taxon>
        <taxon>Pseudomonadati</taxon>
        <taxon>Bacteroidota</taxon>
        <taxon>Flavobacteriia</taxon>
        <taxon>Flavobacteriales</taxon>
        <taxon>Parvicellaceae</taxon>
        <taxon>Parvicella</taxon>
    </lineage>
</organism>
<feature type="transmembrane region" description="Helical" evidence="1">
    <location>
        <begin position="21"/>
        <end position="40"/>
    </location>
</feature>
<name>A0A916JL85_9FLAO</name>
<sequence length="102" mass="11794">MNKKTNIAPEGKSEFWKKLYTNFNVGILAMLMGILLPFVVPIMGQFFSPIFFIGGIIAVLWSKQPIWMRVLAVVVFIIPLILLWDQYVLLIYNFMNWVSQPA</sequence>
<evidence type="ECO:0000313" key="2">
    <source>
        <dbReference type="EMBL" id="CAG5078462.1"/>
    </source>
</evidence>
<dbReference type="AlphaFoldDB" id="A0A916JL85"/>
<keyword evidence="3" id="KW-1185">Reference proteome</keyword>
<dbReference type="KEGG" id="ptan:CRYO30217_00679"/>